<dbReference type="EMBL" id="CM056810">
    <property type="protein sequence ID" value="KAJ8643133.1"/>
    <property type="molecule type" value="Genomic_DNA"/>
</dbReference>
<reference evidence="1 2" key="1">
    <citation type="journal article" date="2022" name="Hortic Res">
        <title>A haplotype resolved chromosomal level avocado genome allows analysis of novel avocado genes.</title>
        <authorList>
            <person name="Nath O."/>
            <person name="Fletcher S.J."/>
            <person name="Hayward A."/>
            <person name="Shaw L.M."/>
            <person name="Masouleh A.K."/>
            <person name="Furtado A."/>
            <person name="Henry R.J."/>
            <person name="Mitter N."/>
        </authorList>
    </citation>
    <scope>NUCLEOTIDE SEQUENCE [LARGE SCALE GENOMIC DNA]</scope>
    <source>
        <strain evidence="2">cv. Hass</strain>
    </source>
</reference>
<organism evidence="1 2">
    <name type="scientific">Persea americana</name>
    <name type="common">Avocado</name>
    <dbReference type="NCBI Taxonomy" id="3435"/>
    <lineage>
        <taxon>Eukaryota</taxon>
        <taxon>Viridiplantae</taxon>
        <taxon>Streptophyta</taxon>
        <taxon>Embryophyta</taxon>
        <taxon>Tracheophyta</taxon>
        <taxon>Spermatophyta</taxon>
        <taxon>Magnoliopsida</taxon>
        <taxon>Magnoliidae</taxon>
        <taxon>Laurales</taxon>
        <taxon>Lauraceae</taxon>
        <taxon>Persea</taxon>
    </lineage>
</organism>
<accession>A0ACC2MC04</accession>
<evidence type="ECO:0000313" key="1">
    <source>
        <dbReference type="EMBL" id="KAJ8643133.1"/>
    </source>
</evidence>
<sequence length="90" mass="10220">MGQVKVVMTFYFFERLNSVLSSHVSGLPPILFETKTLIRDSAVKSSQKGKRGSDDGFQLQLSIDRTHLQLQVNSTMEREMSCIFTPKQSH</sequence>
<proteinExistence type="predicted"/>
<dbReference type="Proteomes" id="UP001234297">
    <property type="component" value="Chromosome 2"/>
</dbReference>
<name>A0ACC2MC04_PERAE</name>
<gene>
    <name evidence="1" type="ORF">MRB53_004881</name>
</gene>
<keyword evidence="2" id="KW-1185">Reference proteome</keyword>
<evidence type="ECO:0000313" key="2">
    <source>
        <dbReference type="Proteomes" id="UP001234297"/>
    </source>
</evidence>
<protein>
    <submittedName>
        <fullName evidence="1">Uncharacterized protein</fullName>
    </submittedName>
</protein>
<comment type="caution">
    <text evidence="1">The sequence shown here is derived from an EMBL/GenBank/DDBJ whole genome shotgun (WGS) entry which is preliminary data.</text>
</comment>